<dbReference type="AlphaFoldDB" id="X1BVM1"/>
<dbReference type="EMBL" id="BART01014671">
    <property type="protein sequence ID" value="GAG76206.1"/>
    <property type="molecule type" value="Genomic_DNA"/>
</dbReference>
<dbReference type="InterPro" id="IPR011990">
    <property type="entry name" value="TPR-like_helical_dom_sf"/>
</dbReference>
<comment type="caution">
    <text evidence="1">The sequence shown here is derived from an EMBL/GenBank/DDBJ whole genome shotgun (WGS) entry which is preliminary data.</text>
</comment>
<accession>X1BVM1</accession>
<name>X1BVM1_9ZZZZ</name>
<organism evidence="1">
    <name type="scientific">marine sediment metagenome</name>
    <dbReference type="NCBI Taxonomy" id="412755"/>
    <lineage>
        <taxon>unclassified sequences</taxon>
        <taxon>metagenomes</taxon>
        <taxon>ecological metagenomes</taxon>
    </lineage>
</organism>
<sequence length="76" mass="8643">LLLSKLKQQNLKEIIKREASLAWIRGSIYCTKGNVEQGLENLERSLELREQIGEKQLIMESLSQLGLVLALYKGLC</sequence>
<gene>
    <name evidence="1" type="ORF">S01H4_29066</name>
</gene>
<evidence type="ECO:0008006" key="2">
    <source>
        <dbReference type="Google" id="ProtNLM"/>
    </source>
</evidence>
<proteinExistence type="predicted"/>
<reference evidence="1" key="1">
    <citation type="journal article" date="2014" name="Front. Microbiol.">
        <title>High frequency of phylogenetically diverse reductive dehalogenase-homologous genes in deep subseafloor sedimentary metagenomes.</title>
        <authorList>
            <person name="Kawai M."/>
            <person name="Futagami T."/>
            <person name="Toyoda A."/>
            <person name="Takaki Y."/>
            <person name="Nishi S."/>
            <person name="Hori S."/>
            <person name="Arai W."/>
            <person name="Tsubouchi T."/>
            <person name="Morono Y."/>
            <person name="Uchiyama I."/>
            <person name="Ito T."/>
            <person name="Fujiyama A."/>
            <person name="Inagaki F."/>
            <person name="Takami H."/>
        </authorList>
    </citation>
    <scope>NUCLEOTIDE SEQUENCE</scope>
    <source>
        <strain evidence="1">Expedition CK06-06</strain>
    </source>
</reference>
<feature type="non-terminal residue" evidence="1">
    <location>
        <position position="1"/>
    </location>
</feature>
<protein>
    <recommendedName>
        <fullName evidence="2">MalT-like TPR region domain-containing protein</fullName>
    </recommendedName>
</protein>
<dbReference type="SUPFAM" id="SSF48452">
    <property type="entry name" value="TPR-like"/>
    <property type="match status" value="1"/>
</dbReference>
<evidence type="ECO:0000313" key="1">
    <source>
        <dbReference type="EMBL" id="GAG76206.1"/>
    </source>
</evidence>
<dbReference type="Gene3D" id="1.25.40.10">
    <property type="entry name" value="Tetratricopeptide repeat domain"/>
    <property type="match status" value="1"/>
</dbReference>